<proteinExistence type="predicted"/>
<evidence type="ECO:0000259" key="3">
    <source>
        <dbReference type="Pfam" id="PF01522"/>
    </source>
</evidence>
<feature type="domain" description="NodB homology" evidence="3">
    <location>
        <begin position="9"/>
        <end position="121"/>
    </location>
</feature>
<dbReference type="InterPro" id="IPR051398">
    <property type="entry name" value="Polysacch_Deacetylase"/>
</dbReference>
<dbReference type="GO" id="GO:0016810">
    <property type="term" value="F:hydrolase activity, acting on carbon-nitrogen (but not peptide) bonds"/>
    <property type="evidence" value="ECO:0007669"/>
    <property type="project" value="InterPro"/>
</dbReference>
<name>A0A1I7K2D2_9BURK</name>
<protein>
    <submittedName>
        <fullName evidence="4">Polysaccharide deacetylase</fullName>
    </submittedName>
</protein>
<dbReference type="EMBL" id="FPBO01000014">
    <property type="protein sequence ID" value="SFU91594.1"/>
    <property type="molecule type" value="Genomic_DNA"/>
</dbReference>
<evidence type="ECO:0000256" key="2">
    <source>
        <dbReference type="ARBA" id="ARBA00022729"/>
    </source>
</evidence>
<evidence type="ECO:0000313" key="4">
    <source>
        <dbReference type="EMBL" id="SFU91594.1"/>
    </source>
</evidence>
<keyword evidence="2" id="KW-0732">Signal</keyword>
<dbReference type="GO" id="GO:0005576">
    <property type="term" value="C:extracellular region"/>
    <property type="evidence" value="ECO:0007669"/>
    <property type="project" value="UniProtKB-SubCell"/>
</dbReference>
<dbReference type="CDD" id="cd10967">
    <property type="entry name" value="CE4_GLA_like_6s"/>
    <property type="match status" value="1"/>
</dbReference>
<dbReference type="Pfam" id="PF01522">
    <property type="entry name" value="Polysacc_deac_1"/>
    <property type="match status" value="1"/>
</dbReference>
<dbReference type="InterPro" id="IPR011330">
    <property type="entry name" value="Glyco_hydro/deAcase_b/a-brl"/>
</dbReference>
<dbReference type="OrthoDB" id="9814639at2"/>
<keyword evidence="5" id="KW-1185">Reference proteome</keyword>
<organism evidence="4 5">
    <name type="scientific">Pseudoduganella namucuonensis</name>
    <dbReference type="NCBI Taxonomy" id="1035707"/>
    <lineage>
        <taxon>Bacteria</taxon>
        <taxon>Pseudomonadati</taxon>
        <taxon>Pseudomonadota</taxon>
        <taxon>Betaproteobacteria</taxon>
        <taxon>Burkholderiales</taxon>
        <taxon>Oxalobacteraceae</taxon>
        <taxon>Telluria group</taxon>
        <taxon>Pseudoduganella</taxon>
    </lineage>
</organism>
<sequence>MGAIFTCSIDDGHPSDMRLADLLERYGLNGTFYVPIVNREGSPVMAPAALRELAGRFEIGSHTYSHQFLTRVDATRAAQEIFWGKHALEDMLGRPVSGFCYPGGRYRRVHLRMVRAAGFAYARTTVNLCLDAGPGRYEMATSCQFYPHGRDVYMRNFASGGRWLHRRRCLAAFLRSSDWRARLYKCFEIAETHNRVFHLWAHTADLDSNNSWSEMENFLSHVSGSVKTSNRLSNRELAERYFIENMKGVL</sequence>
<dbReference type="GO" id="GO:0005975">
    <property type="term" value="P:carbohydrate metabolic process"/>
    <property type="evidence" value="ECO:0007669"/>
    <property type="project" value="InterPro"/>
</dbReference>
<dbReference type="AlphaFoldDB" id="A0A1I7K2D2"/>
<dbReference type="InterPro" id="IPR002509">
    <property type="entry name" value="NODB_dom"/>
</dbReference>
<dbReference type="PANTHER" id="PTHR34216:SF3">
    <property type="entry name" value="POLY-BETA-1,6-N-ACETYL-D-GLUCOSAMINE N-DEACETYLASE"/>
    <property type="match status" value="1"/>
</dbReference>
<evidence type="ECO:0000313" key="5">
    <source>
        <dbReference type="Proteomes" id="UP000199391"/>
    </source>
</evidence>
<comment type="subcellular location">
    <subcellularLocation>
        <location evidence="1">Secreted</location>
    </subcellularLocation>
</comment>
<gene>
    <name evidence="4" type="ORF">SAMN05216552_1014102</name>
</gene>
<reference evidence="5" key="1">
    <citation type="submission" date="2016-10" db="EMBL/GenBank/DDBJ databases">
        <authorList>
            <person name="Varghese N."/>
            <person name="Submissions S."/>
        </authorList>
    </citation>
    <scope>NUCLEOTIDE SEQUENCE [LARGE SCALE GENOMIC DNA]</scope>
    <source>
        <strain evidence="5">CGMCC 1.11014</strain>
    </source>
</reference>
<accession>A0A1I7K2D2</accession>
<dbReference type="Gene3D" id="3.20.20.370">
    <property type="entry name" value="Glycoside hydrolase/deacetylase"/>
    <property type="match status" value="1"/>
</dbReference>
<dbReference type="PANTHER" id="PTHR34216">
    <property type="match status" value="1"/>
</dbReference>
<dbReference type="RefSeq" id="WP_093556612.1">
    <property type="nucleotide sequence ID" value="NZ_FPBO01000014.1"/>
</dbReference>
<evidence type="ECO:0000256" key="1">
    <source>
        <dbReference type="ARBA" id="ARBA00004613"/>
    </source>
</evidence>
<dbReference type="Proteomes" id="UP000199391">
    <property type="component" value="Unassembled WGS sequence"/>
</dbReference>
<dbReference type="STRING" id="1035707.SAMN05216552_1014102"/>
<dbReference type="SUPFAM" id="SSF88713">
    <property type="entry name" value="Glycoside hydrolase/deacetylase"/>
    <property type="match status" value="1"/>
</dbReference>